<dbReference type="GO" id="GO:0030983">
    <property type="term" value="F:mismatched DNA binding"/>
    <property type="evidence" value="ECO:0007669"/>
    <property type="project" value="InterPro"/>
</dbReference>
<name>A0A1M7GUC3_9FIRM</name>
<dbReference type="GO" id="GO:0003684">
    <property type="term" value="F:damaged DNA binding"/>
    <property type="evidence" value="ECO:0007669"/>
    <property type="project" value="UniProtKB-UniRule"/>
</dbReference>
<evidence type="ECO:0000313" key="11">
    <source>
        <dbReference type="EMBL" id="SHM19796.1"/>
    </source>
</evidence>
<dbReference type="InterPro" id="IPR007695">
    <property type="entry name" value="DNA_mismatch_repair_MutS-lik_N"/>
</dbReference>
<dbReference type="FunFam" id="3.40.1170.10:FF:000001">
    <property type="entry name" value="DNA mismatch repair protein MutS"/>
    <property type="match status" value="1"/>
</dbReference>
<dbReference type="InterPro" id="IPR005748">
    <property type="entry name" value="DNA_mismatch_repair_MutS"/>
</dbReference>
<keyword evidence="6 7" id="KW-0234">DNA repair</keyword>
<dbReference type="SUPFAM" id="SSF52540">
    <property type="entry name" value="P-loop containing nucleoside triphosphate hydrolases"/>
    <property type="match status" value="1"/>
</dbReference>
<keyword evidence="12" id="KW-1185">Reference proteome</keyword>
<protein>
    <recommendedName>
        <fullName evidence="7 8">DNA mismatch repair protein MutS</fullName>
    </recommendedName>
</protein>
<dbReference type="Pfam" id="PF05192">
    <property type="entry name" value="MutS_III"/>
    <property type="match status" value="1"/>
</dbReference>
<dbReference type="InterPro" id="IPR017261">
    <property type="entry name" value="DNA_mismatch_repair_MutS/MSH"/>
</dbReference>
<dbReference type="GO" id="GO:0005524">
    <property type="term" value="F:ATP binding"/>
    <property type="evidence" value="ECO:0007669"/>
    <property type="project" value="UniProtKB-UniRule"/>
</dbReference>
<dbReference type="SMART" id="SM00534">
    <property type="entry name" value="MUTSac"/>
    <property type="match status" value="1"/>
</dbReference>
<dbReference type="InterPro" id="IPR016151">
    <property type="entry name" value="DNA_mismatch_repair_MutS_N"/>
</dbReference>
<comment type="similarity">
    <text evidence="1 7 9">Belongs to the DNA mismatch repair MutS family.</text>
</comment>
<dbReference type="HAMAP" id="MF_00096">
    <property type="entry name" value="MutS"/>
    <property type="match status" value="1"/>
</dbReference>
<comment type="function">
    <text evidence="7">This protein is involved in the repair of mismatches in DNA. It is possible that it carries out the mismatch recognition step. This protein has a weak ATPase activity.</text>
</comment>
<dbReference type="CDD" id="cd03284">
    <property type="entry name" value="ABC_MutS1"/>
    <property type="match status" value="1"/>
</dbReference>
<dbReference type="Pfam" id="PF01624">
    <property type="entry name" value="MutS_I"/>
    <property type="match status" value="1"/>
</dbReference>
<dbReference type="FunFam" id="1.10.1420.10:FF:000007">
    <property type="entry name" value="DNA mismatch repair protein MutS"/>
    <property type="match status" value="1"/>
</dbReference>
<accession>A0A1M7GUC3</accession>
<proteinExistence type="inferred from homology"/>
<dbReference type="GO" id="GO:0005829">
    <property type="term" value="C:cytosol"/>
    <property type="evidence" value="ECO:0007669"/>
    <property type="project" value="TreeGrafter"/>
</dbReference>
<dbReference type="InterPro" id="IPR007696">
    <property type="entry name" value="DNA_mismatch_repair_MutS_core"/>
</dbReference>
<dbReference type="RefSeq" id="WP_073284304.1">
    <property type="nucleotide sequence ID" value="NZ_FRCP01000007.1"/>
</dbReference>
<evidence type="ECO:0000259" key="10">
    <source>
        <dbReference type="PROSITE" id="PS00486"/>
    </source>
</evidence>
<keyword evidence="5 7" id="KW-0238">DNA-binding</keyword>
<dbReference type="PIRSF" id="PIRSF037677">
    <property type="entry name" value="DNA_mis_repair_Msh6"/>
    <property type="match status" value="1"/>
</dbReference>
<evidence type="ECO:0000256" key="7">
    <source>
        <dbReference type="HAMAP-Rule" id="MF_00096"/>
    </source>
</evidence>
<dbReference type="GO" id="GO:0140664">
    <property type="term" value="F:ATP-dependent DNA damage sensor activity"/>
    <property type="evidence" value="ECO:0007669"/>
    <property type="project" value="InterPro"/>
</dbReference>
<dbReference type="NCBIfam" id="NF003810">
    <property type="entry name" value="PRK05399.1"/>
    <property type="match status" value="1"/>
</dbReference>
<evidence type="ECO:0000256" key="9">
    <source>
        <dbReference type="RuleBase" id="RU003756"/>
    </source>
</evidence>
<evidence type="ECO:0000256" key="3">
    <source>
        <dbReference type="ARBA" id="ARBA00022763"/>
    </source>
</evidence>
<dbReference type="SUPFAM" id="SSF55271">
    <property type="entry name" value="DNA repair protein MutS, domain I"/>
    <property type="match status" value="1"/>
</dbReference>
<dbReference type="SMART" id="SM00533">
    <property type="entry name" value="MUTSd"/>
    <property type="match status" value="1"/>
</dbReference>
<keyword evidence="2 7" id="KW-0547">Nucleotide-binding</keyword>
<dbReference type="Gene3D" id="3.30.420.110">
    <property type="entry name" value="MutS, connector domain"/>
    <property type="match status" value="1"/>
</dbReference>
<dbReference type="InterPro" id="IPR036678">
    <property type="entry name" value="MutS_con_dom_sf"/>
</dbReference>
<dbReference type="Proteomes" id="UP000184038">
    <property type="component" value="Unassembled WGS sequence"/>
</dbReference>
<evidence type="ECO:0000256" key="4">
    <source>
        <dbReference type="ARBA" id="ARBA00022840"/>
    </source>
</evidence>
<gene>
    <name evidence="7" type="primary">mutS</name>
    <name evidence="11" type="ORF">SAMN02746066_01122</name>
</gene>
<dbReference type="AlphaFoldDB" id="A0A1M7GUC3"/>
<dbReference type="Pfam" id="PF00488">
    <property type="entry name" value="MutS_V"/>
    <property type="match status" value="1"/>
</dbReference>
<dbReference type="Pfam" id="PF05188">
    <property type="entry name" value="MutS_II"/>
    <property type="match status" value="1"/>
</dbReference>
<dbReference type="InterPro" id="IPR000432">
    <property type="entry name" value="DNA_mismatch_repair_MutS_C"/>
</dbReference>
<dbReference type="PROSITE" id="PS00486">
    <property type="entry name" value="DNA_MISMATCH_REPAIR_2"/>
    <property type="match status" value="1"/>
</dbReference>
<dbReference type="InterPro" id="IPR007860">
    <property type="entry name" value="DNA_mmatch_repair_MutS_con_dom"/>
</dbReference>
<keyword evidence="4 7" id="KW-0067">ATP-binding</keyword>
<dbReference type="FunFam" id="3.40.50.300:FF:001579">
    <property type="entry name" value="DNA mismatch repair protein MutS"/>
    <property type="match status" value="1"/>
</dbReference>
<dbReference type="SUPFAM" id="SSF48334">
    <property type="entry name" value="DNA repair protein MutS, domain III"/>
    <property type="match status" value="1"/>
</dbReference>
<dbReference type="InterPro" id="IPR027417">
    <property type="entry name" value="P-loop_NTPase"/>
</dbReference>
<dbReference type="Gene3D" id="1.10.1420.10">
    <property type="match status" value="2"/>
</dbReference>
<evidence type="ECO:0000313" key="12">
    <source>
        <dbReference type="Proteomes" id="UP000184038"/>
    </source>
</evidence>
<dbReference type="Gene3D" id="3.40.50.300">
    <property type="entry name" value="P-loop containing nucleotide triphosphate hydrolases"/>
    <property type="match status" value="1"/>
</dbReference>
<dbReference type="PANTHER" id="PTHR11361:SF34">
    <property type="entry name" value="DNA MISMATCH REPAIR PROTEIN MSH1, MITOCHONDRIAL"/>
    <property type="match status" value="1"/>
</dbReference>
<reference evidence="11 12" key="1">
    <citation type="submission" date="2016-11" db="EMBL/GenBank/DDBJ databases">
        <authorList>
            <person name="Jaros S."/>
            <person name="Januszkiewicz K."/>
            <person name="Wedrychowicz H."/>
        </authorList>
    </citation>
    <scope>NUCLEOTIDE SEQUENCE [LARGE SCALE GENOMIC DNA]</scope>
    <source>
        <strain evidence="11 12">DSM 15930</strain>
    </source>
</reference>
<evidence type="ECO:0000256" key="6">
    <source>
        <dbReference type="ARBA" id="ARBA00023204"/>
    </source>
</evidence>
<dbReference type="NCBIfam" id="TIGR01070">
    <property type="entry name" value="mutS1"/>
    <property type="match status" value="1"/>
</dbReference>
<dbReference type="Pfam" id="PF05190">
    <property type="entry name" value="MutS_IV"/>
    <property type="match status" value="1"/>
</dbReference>
<dbReference type="GO" id="GO:0006298">
    <property type="term" value="P:mismatch repair"/>
    <property type="evidence" value="ECO:0007669"/>
    <property type="project" value="UniProtKB-UniRule"/>
</dbReference>
<keyword evidence="3 7" id="KW-0227">DNA damage</keyword>
<organism evidence="11 12">
    <name type="scientific">Anaerosporobacter mobilis DSM 15930</name>
    <dbReference type="NCBI Taxonomy" id="1120996"/>
    <lineage>
        <taxon>Bacteria</taxon>
        <taxon>Bacillati</taxon>
        <taxon>Bacillota</taxon>
        <taxon>Clostridia</taxon>
        <taxon>Lachnospirales</taxon>
        <taxon>Lachnospiraceae</taxon>
        <taxon>Anaerosporobacter</taxon>
    </lineage>
</organism>
<evidence type="ECO:0000256" key="2">
    <source>
        <dbReference type="ARBA" id="ARBA00022741"/>
    </source>
</evidence>
<evidence type="ECO:0000256" key="1">
    <source>
        <dbReference type="ARBA" id="ARBA00006271"/>
    </source>
</evidence>
<dbReference type="InterPro" id="IPR036187">
    <property type="entry name" value="DNA_mismatch_repair_MutS_sf"/>
</dbReference>
<dbReference type="STRING" id="1120996.SAMN02746066_01122"/>
<dbReference type="PANTHER" id="PTHR11361">
    <property type="entry name" value="DNA MISMATCH REPAIR PROTEIN MUTS FAMILY MEMBER"/>
    <property type="match status" value="1"/>
</dbReference>
<dbReference type="EMBL" id="FRCP01000007">
    <property type="protein sequence ID" value="SHM19796.1"/>
    <property type="molecule type" value="Genomic_DNA"/>
</dbReference>
<dbReference type="InterPro" id="IPR045076">
    <property type="entry name" value="MutS"/>
</dbReference>
<dbReference type="Gene3D" id="3.40.1170.10">
    <property type="entry name" value="DNA repair protein MutS, domain I"/>
    <property type="match status" value="1"/>
</dbReference>
<dbReference type="InterPro" id="IPR007861">
    <property type="entry name" value="DNA_mismatch_repair_MutS_clamp"/>
</dbReference>
<dbReference type="SUPFAM" id="SSF53150">
    <property type="entry name" value="DNA repair protein MutS, domain II"/>
    <property type="match status" value="1"/>
</dbReference>
<sequence>MQLTPMMQQYMEIKNQYKDCILFYRLGDFYEMFFEDATICAKELEITLTGKNCGQEERAPMCGVPYHAVEGYLSKMISRGYKVAICEQVEDPKLAKGIVKRDVIRIVTPGTNLNTQALDETKNNYLCGIYYSESGIGVSFVDITTGDYYVTEVDSKKKLLDEVIKFLPTEIICNDTFLISGVDIVDLRERLKIVVSSQESWYFDDEMCKNGLKEHFAVSSLDGLGLRDYEYGIIAAGAVLKYLYETQKNSLSHLTHIQPYITSKYMLLDSSTRRNLELTETLREKQKRGSLLWVLDKTKTAMGARLLRNYVEQPLIDMDLIKERLDCVEEINQSTITREELREYLNPIYDLERLISKVSYKSANPRDLIAFRASLSMLPSIKYLLSDFTCALLKEIDSELDTLEDICSLITDSIEEEPPISVKEGGIIKEGYNEEVDRLRHAKTDGKSWLADLEAKEREQTGIKNLKIKFNKVFGYYLEVTNSYQNMVPENWTRKQTLANAERYITPELKELEDMILGAEDKLFTLEYNLFSEVRDQIAEQVKRIQTTAKAVAKIDVFASLAFVAERNNFVKPEMNQSGMIDIKNGRHPVVEKMITNDLFVANDTFLDNDDNRVSIITGPNMAGKSTYMRQTALIVLMAQVGSYVPAEYAKIGIVDRIFTRVGASDDLASGQSTFMVEMTEVANILRNATKNSLLILDEIGRGTSTFDGLSIAWAVIEHISNKKLLGAKTLFATHYHELTELEGKLSGVNNYCIAVKEQGEDIVFLRKIVKGGADKSYGIQVAKLAGVPDAVLSRAREIVDELSNNDITYKVKQMSDSLLDKECHVASIHENKSNSYEASDKEKIIQQEAIQQENRQSVAANDSEKTMISKKSKKDIDGQISFFTVDSTNQVIEEIRNLDVANMTPMDAMNMLYQLQKQIKG</sequence>
<feature type="domain" description="DNA mismatch repair proteins mutS family" evidence="10">
    <location>
        <begin position="693"/>
        <end position="709"/>
    </location>
</feature>
<evidence type="ECO:0000256" key="8">
    <source>
        <dbReference type="NCBIfam" id="TIGR01070"/>
    </source>
</evidence>
<feature type="binding site" evidence="7">
    <location>
        <begin position="619"/>
        <end position="626"/>
    </location>
    <ligand>
        <name>ATP</name>
        <dbReference type="ChEBI" id="CHEBI:30616"/>
    </ligand>
</feature>
<evidence type="ECO:0000256" key="5">
    <source>
        <dbReference type="ARBA" id="ARBA00023125"/>
    </source>
</evidence>